<evidence type="ECO:0000256" key="1">
    <source>
        <dbReference type="SAM" id="MobiDB-lite"/>
    </source>
</evidence>
<comment type="caution">
    <text evidence="4">The sequence shown here is derived from an EMBL/GenBank/DDBJ whole genome shotgun (WGS) entry which is preliminary data.</text>
</comment>
<dbReference type="EMBL" id="SLXK01000016">
    <property type="protein sequence ID" value="TCP28764.1"/>
    <property type="molecule type" value="Genomic_DNA"/>
</dbReference>
<dbReference type="InterPro" id="IPR025424">
    <property type="entry name" value="YrhK_domain"/>
</dbReference>
<dbReference type="Proteomes" id="UP000295416">
    <property type="component" value="Unassembled WGS sequence"/>
</dbReference>
<sequence length="97" mass="11620">MKGNDRLQSDNGYDHLDDSTKRQFKVHQRYEWFHILNDVMIATWFLIGSFFFFYESLVEAGTWLFVIGSAQMLIRPAIRIAHKLHVKDKLMNNSHFW</sequence>
<keyword evidence="2" id="KW-0812">Transmembrane</keyword>
<feature type="region of interest" description="Disordered" evidence="1">
    <location>
        <begin position="1"/>
        <end position="22"/>
    </location>
</feature>
<name>A0A4R2P3Z1_9BACL</name>
<feature type="compositionally biased region" description="Basic and acidic residues" evidence="1">
    <location>
        <begin position="1"/>
        <end position="21"/>
    </location>
</feature>
<protein>
    <submittedName>
        <fullName evidence="4">YrhK-like protein</fullName>
    </submittedName>
</protein>
<evidence type="ECO:0000259" key="3">
    <source>
        <dbReference type="Pfam" id="PF14145"/>
    </source>
</evidence>
<keyword evidence="2" id="KW-1133">Transmembrane helix</keyword>
<accession>A0A4R2P3Z1</accession>
<dbReference type="RefSeq" id="WP_132746421.1">
    <property type="nucleotide sequence ID" value="NZ_SLXK01000016.1"/>
</dbReference>
<dbReference type="AlphaFoldDB" id="A0A4R2P3Z1"/>
<proteinExistence type="predicted"/>
<keyword evidence="5" id="KW-1185">Reference proteome</keyword>
<dbReference type="OrthoDB" id="2135402at2"/>
<gene>
    <name evidence="4" type="ORF">EV207_11676</name>
</gene>
<evidence type="ECO:0000313" key="5">
    <source>
        <dbReference type="Proteomes" id="UP000295416"/>
    </source>
</evidence>
<dbReference type="Pfam" id="PF14145">
    <property type="entry name" value="YrhK"/>
    <property type="match status" value="1"/>
</dbReference>
<feature type="transmembrane region" description="Helical" evidence="2">
    <location>
        <begin position="32"/>
        <end position="54"/>
    </location>
</feature>
<keyword evidence="2" id="KW-0472">Membrane</keyword>
<organism evidence="4 5">
    <name type="scientific">Scopulibacillus darangshiensis</name>
    <dbReference type="NCBI Taxonomy" id="442528"/>
    <lineage>
        <taxon>Bacteria</taxon>
        <taxon>Bacillati</taxon>
        <taxon>Bacillota</taxon>
        <taxon>Bacilli</taxon>
        <taxon>Bacillales</taxon>
        <taxon>Sporolactobacillaceae</taxon>
        <taxon>Scopulibacillus</taxon>
    </lineage>
</organism>
<evidence type="ECO:0000313" key="4">
    <source>
        <dbReference type="EMBL" id="TCP28764.1"/>
    </source>
</evidence>
<evidence type="ECO:0000256" key="2">
    <source>
        <dbReference type="SAM" id="Phobius"/>
    </source>
</evidence>
<reference evidence="4 5" key="1">
    <citation type="submission" date="2019-03" db="EMBL/GenBank/DDBJ databases">
        <title>Genomic Encyclopedia of Type Strains, Phase IV (KMG-IV): sequencing the most valuable type-strain genomes for metagenomic binning, comparative biology and taxonomic classification.</title>
        <authorList>
            <person name="Goeker M."/>
        </authorList>
    </citation>
    <scope>NUCLEOTIDE SEQUENCE [LARGE SCALE GENOMIC DNA]</scope>
    <source>
        <strain evidence="4 5">DSM 19377</strain>
    </source>
</reference>
<feature type="domain" description="YrhK" evidence="3">
    <location>
        <begin position="28"/>
        <end position="83"/>
    </location>
</feature>